<dbReference type="InterPro" id="IPR032675">
    <property type="entry name" value="LRR_dom_sf"/>
</dbReference>
<dbReference type="PANTHER" id="PTHR48065:SF11">
    <property type="entry name" value="OS11G0213300 PROTEIN"/>
    <property type="match status" value="1"/>
</dbReference>
<dbReference type="Pfam" id="PF00560">
    <property type="entry name" value="LRR_1"/>
    <property type="match status" value="1"/>
</dbReference>
<dbReference type="EMBL" id="JBAMMX010000023">
    <property type="protein sequence ID" value="KAK6917668.1"/>
    <property type="molecule type" value="Genomic_DNA"/>
</dbReference>
<evidence type="ECO:0000313" key="1">
    <source>
        <dbReference type="EMBL" id="KAK6917668.1"/>
    </source>
</evidence>
<gene>
    <name evidence="1" type="ORF">RJ641_018419</name>
</gene>
<dbReference type="PANTHER" id="PTHR48065">
    <property type="entry name" value="OS10G0469600 PROTEIN"/>
    <property type="match status" value="1"/>
</dbReference>
<dbReference type="Proteomes" id="UP001370490">
    <property type="component" value="Unassembled WGS sequence"/>
</dbReference>
<keyword evidence="2" id="KW-1185">Reference proteome</keyword>
<dbReference type="InterPro" id="IPR001611">
    <property type="entry name" value="Leu-rich_rpt"/>
</dbReference>
<accession>A0AAN8UXK8</accession>
<dbReference type="SUPFAM" id="SSF52058">
    <property type="entry name" value="L domain-like"/>
    <property type="match status" value="1"/>
</dbReference>
<dbReference type="AlphaFoldDB" id="A0AAN8UXK8"/>
<name>A0AAN8UXK8_9MAGN</name>
<dbReference type="Gene3D" id="3.80.10.10">
    <property type="entry name" value="Ribonuclease Inhibitor"/>
    <property type="match status" value="1"/>
</dbReference>
<proteinExistence type="predicted"/>
<reference evidence="1 2" key="1">
    <citation type="submission" date="2023-12" db="EMBL/GenBank/DDBJ databases">
        <title>A high-quality genome assembly for Dillenia turbinata (Dilleniales).</title>
        <authorList>
            <person name="Chanderbali A."/>
        </authorList>
    </citation>
    <scope>NUCLEOTIDE SEQUENCE [LARGE SCALE GENOMIC DNA]</scope>
    <source>
        <strain evidence="1">LSX21</strain>
        <tissue evidence="1">Leaf</tissue>
    </source>
</reference>
<organism evidence="1 2">
    <name type="scientific">Dillenia turbinata</name>
    <dbReference type="NCBI Taxonomy" id="194707"/>
    <lineage>
        <taxon>Eukaryota</taxon>
        <taxon>Viridiplantae</taxon>
        <taxon>Streptophyta</taxon>
        <taxon>Embryophyta</taxon>
        <taxon>Tracheophyta</taxon>
        <taxon>Spermatophyta</taxon>
        <taxon>Magnoliopsida</taxon>
        <taxon>eudicotyledons</taxon>
        <taxon>Gunneridae</taxon>
        <taxon>Pentapetalae</taxon>
        <taxon>Dilleniales</taxon>
        <taxon>Dilleniaceae</taxon>
        <taxon>Dillenia</taxon>
    </lineage>
</organism>
<sequence length="144" mass="16300">MSGTVPDMWSQVAPGLSFADLKSNNFWGPLPLFSPNLIWLDMSNNSFSGSISQLCAMNGTIIFQILDPSDNFLLGGGFLPQWDNFQKLYHINLHRNGFSGPFVFLYICVSNKAMPIKPSSLVITVVQLQTFGFKCMYFYYTERF</sequence>
<comment type="caution">
    <text evidence="1">The sequence shown here is derived from an EMBL/GenBank/DDBJ whole genome shotgun (WGS) entry which is preliminary data.</text>
</comment>
<protein>
    <submittedName>
        <fullName evidence="1">Uncharacterized protein</fullName>
    </submittedName>
</protein>
<evidence type="ECO:0000313" key="2">
    <source>
        <dbReference type="Proteomes" id="UP001370490"/>
    </source>
</evidence>